<reference evidence="1 2" key="1">
    <citation type="submission" date="2020-08" db="EMBL/GenBank/DDBJ databases">
        <title>Genome public.</title>
        <authorList>
            <person name="Liu C."/>
            <person name="Sun Q."/>
        </authorList>
    </citation>
    <scope>NUCLEOTIDE SEQUENCE [LARGE SCALE GENOMIC DNA]</scope>
    <source>
        <strain evidence="1 2">NSJ-6</strain>
    </source>
</reference>
<keyword evidence="2" id="KW-1185">Reference proteome</keyword>
<comment type="caution">
    <text evidence="1">The sequence shown here is derived from an EMBL/GenBank/DDBJ whole genome shotgun (WGS) entry which is preliminary data.</text>
</comment>
<evidence type="ECO:0008006" key="3">
    <source>
        <dbReference type="Google" id="ProtNLM"/>
    </source>
</evidence>
<name>A0ABR7DHB6_9CLOT</name>
<evidence type="ECO:0000313" key="1">
    <source>
        <dbReference type="EMBL" id="MBC5630515.1"/>
    </source>
</evidence>
<accession>A0ABR7DHB6</accession>
<proteinExistence type="predicted"/>
<organism evidence="1 2">
    <name type="scientific">Clostridium hominis</name>
    <dbReference type="NCBI Taxonomy" id="2763036"/>
    <lineage>
        <taxon>Bacteria</taxon>
        <taxon>Bacillati</taxon>
        <taxon>Bacillota</taxon>
        <taxon>Clostridia</taxon>
        <taxon>Eubacteriales</taxon>
        <taxon>Clostridiaceae</taxon>
        <taxon>Clostridium</taxon>
    </lineage>
</organism>
<dbReference type="RefSeq" id="WP_186860812.1">
    <property type="nucleotide sequence ID" value="NZ_JACOOO010000040.1"/>
</dbReference>
<gene>
    <name evidence="1" type="ORF">H8S20_16790</name>
</gene>
<protein>
    <recommendedName>
        <fullName evidence="3">DUF2262 domain-containing protein</fullName>
    </recommendedName>
</protein>
<evidence type="ECO:0000313" key="2">
    <source>
        <dbReference type="Proteomes" id="UP000596929"/>
    </source>
</evidence>
<dbReference type="EMBL" id="JACOOO010000040">
    <property type="protein sequence ID" value="MBC5630515.1"/>
    <property type="molecule type" value="Genomic_DNA"/>
</dbReference>
<sequence>MSLEFLELRKKVQEVNNLLSVVSYDSQSGKGAVLYDSQTTLEFILWEDKTITMLGGDTVKYGSWDDLELDSPLLIKVFNLFEKAIHEIFNLKKIKTYKDWKGDITEYLNINDIVDNEIIEHFRNVLPPKIDTSYTLQGGEAYDHILDDKTNKYKGIYITFNKENSNWIYKGICFIGENTDRSNLSNK</sequence>
<dbReference type="Proteomes" id="UP000596929">
    <property type="component" value="Unassembled WGS sequence"/>
</dbReference>